<organism evidence="2 3">
    <name type="scientific">Mobiluncus curtisii (strain ATCC 43063 / DSM 2711 / V125)</name>
    <name type="common">Falcivibrio vaginalis</name>
    <dbReference type="NCBI Taxonomy" id="548479"/>
    <lineage>
        <taxon>Bacteria</taxon>
        <taxon>Bacillati</taxon>
        <taxon>Actinomycetota</taxon>
        <taxon>Actinomycetes</taxon>
        <taxon>Actinomycetales</taxon>
        <taxon>Actinomycetaceae</taxon>
        <taxon>Mobiluncus</taxon>
    </lineage>
</organism>
<evidence type="ECO:0000313" key="2">
    <source>
        <dbReference type="EMBL" id="ADI67122.1"/>
    </source>
</evidence>
<dbReference type="STRING" id="548479.HMPREF0573_10803"/>
<protein>
    <submittedName>
        <fullName evidence="2">Uncharacterized protein</fullName>
    </submittedName>
</protein>
<keyword evidence="3" id="KW-1185">Reference proteome</keyword>
<evidence type="ECO:0000256" key="1">
    <source>
        <dbReference type="SAM" id="MobiDB-lite"/>
    </source>
</evidence>
<dbReference type="AlphaFoldDB" id="D6ZK73"/>
<evidence type="ECO:0000313" key="3">
    <source>
        <dbReference type="Proteomes" id="UP000006742"/>
    </source>
</evidence>
<proteinExistence type="predicted"/>
<dbReference type="KEGG" id="mcu:HMPREF0573_10803"/>
<feature type="region of interest" description="Disordered" evidence="1">
    <location>
        <begin position="1"/>
        <end position="42"/>
    </location>
</feature>
<sequence>MSNARRITQSLPSQMATLQTPYTEMETGDLGTPAPFNRIGSQ</sequence>
<dbReference type="EMBL" id="CP001992">
    <property type="protein sequence ID" value="ADI67122.1"/>
    <property type="molecule type" value="Genomic_DNA"/>
</dbReference>
<dbReference type="HOGENOM" id="CLU_3254171_0_0_11"/>
<reference evidence="3" key="1">
    <citation type="submission" date="2010-03" db="EMBL/GenBank/DDBJ databases">
        <title>Complete sequence of Mobiluncus curtisii ATCC 43063.</title>
        <authorList>
            <person name="Muzny D."/>
            <person name="Qin X."/>
            <person name="Deng J."/>
            <person name="Jiang H."/>
            <person name="Liu Y."/>
            <person name="Qu J."/>
            <person name="Song X.-Z."/>
            <person name="Zhang L."/>
            <person name="Thornton R."/>
            <person name="Coyle M."/>
            <person name="Francisco L."/>
            <person name="Jackson L."/>
            <person name="Javaid M."/>
            <person name="Korchina V."/>
            <person name="Kovar C."/>
            <person name="Mata R."/>
            <person name="Mathew T."/>
            <person name="Ngo R."/>
            <person name="Nguyen L."/>
            <person name="Nguyen N."/>
            <person name="Okwuonu G."/>
            <person name="Ongeri F."/>
            <person name="Pham C."/>
            <person name="Simmons D."/>
            <person name="Wilczek-Boney K."/>
            <person name="Hale W."/>
            <person name="Jakkamsetti A."/>
            <person name="Pham P."/>
            <person name="Ruth R."/>
            <person name="San Lucas F."/>
            <person name="Warren J."/>
            <person name="Zhang J."/>
            <person name="Zhao Z."/>
            <person name="Zhou C."/>
            <person name="Zhu D."/>
            <person name="Lee S."/>
            <person name="Bess C."/>
            <person name="Blankenburg K."/>
            <person name="Forbes L."/>
            <person name="Fu Q."/>
            <person name="Gubbala S."/>
            <person name="Hirani K."/>
            <person name="Jayaseelan J.C."/>
            <person name="Lara F."/>
            <person name="Munidasa M."/>
            <person name="Palculict T."/>
            <person name="Patil S."/>
            <person name="Pu L.-L."/>
            <person name="Saada N."/>
            <person name="Tang L."/>
            <person name="Weissenberger G."/>
            <person name="Zhu Y."/>
            <person name="Hemphill L."/>
            <person name="Shang Y."/>
            <person name="Youmans B."/>
            <person name="Ayvaz T."/>
            <person name="Ross M."/>
            <person name="Santibanez J."/>
            <person name="Aqrawi P."/>
            <person name="Gross S."/>
            <person name="Joshi V."/>
            <person name="Fowler G."/>
            <person name="Nazareth L."/>
            <person name="Reid J."/>
            <person name="Worley K."/>
            <person name="Petrosino J."/>
            <person name="Highlander S."/>
            <person name="Gibbs R."/>
            <person name="Gibbs R."/>
        </authorList>
    </citation>
    <scope>NUCLEOTIDE SEQUENCE [LARGE SCALE GENOMIC DNA]</scope>
    <source>
        <strain evidence="3">ATCC 43063 / DSM 2711 / V125</strain>
    </source>
</reference>
<feature type="compositionally biased region" description="Polar residues" evidence="1">
    <location>
        <begin position="1"/>
        <end position="22"/>
    </location>
</feature>
<accession>D6ZK73</accession>
<name>D6ZK73_MOBCV</name>
<dbReference type="Proteomes" id="UP000006742">
    <property type="component" value="Chromosome"/>
</dbReference>
<gene>
    <name evidence="2" type="ordered locus">HMPREF0573_10803</name>
</gene>